<feature type="transmembrane region" description="Helical" evidence="5">
    <location>
        <begin position="319"/>
        <end position="339"/>
    </location>
</feature>
<organism evidence="6">
    <name type="scientific">Haemonchus placei</name>
    <name type="common">Barber's pole worm</name>
    <dbReference type="NCBI Taxonomy" id="6290"/>
    <lineage>
        <taxon>Eukaryota</taxon>
        <taxon>Metazoa</taxon>
        <taxon>Ecdysozoa</taxon>
        <taxon>Nematoda</taxon>
        <taxon>Chromadorea</taxon>
        <taxon>Rhabditida</taxon>
        <taxon>Rhabditina</taxon>
        <taxon>Rhabditomorpha</taxon>
        <taxon>Strongyloidea</taxon>
        <taxon>Trichostrongylidae</taxon>
        <taxon>Haemonchus</taxon>
    </lineage>
</organism>
<dbReference type="WBParaSite" id="HPLM_0001073301-mRNA-1">
    <property type="protein sequence ID" value="HPLM_0001073301-mRNA-1"/>
    <property type="gene ID" value="HPLM_0001073301"/>
</dbReference>
<dbReference type="GO" id="GO:0016020">
    <property type="term" value="C:membrane"/>
    <property type="evidence" value="ECO:0007669"/>
    <property type="project" value="UniProtKB-SubCell"/>
</dbReference>
<keyword evidence="3 5" id="KW-1133">Transmembrane helix</keyword>
<evidence type="ECO:0000256" key="2">
    <source>
        <dbReference type="ARBA" id="ARBA00022692"/>
    </source>
</evidence>
<evidence type="ECO:0000256" key="4">
    <source>
        <dbReference type="ARBA" id="ARBA00023136"/>
    </source>
</evidence>
<protein>
    <submittedName>
        <fullName evidence="6">MFS domain-containing protein</fullName>
    </submittedName>
</protein>
<dbReference type="GO" id="GO:0022857">
    <property type="term" value="F:transmembrane transporter activity"/>
    <property type="evidence" value="ECO:0007669"/>
    <property type="project" value="TreeGrafter"/>
</dbReference>
<feature type="transmembrane region" description="Helical" evidence="5">
    <location>
        <begin position="97"/>
        <end position="117"/>
    </location>
</feature>
<dbReference type="SUPFAM" id="SSF103473">
    <property type="entry name" value="MFS general substrate transporter"/>
    <property type="match status" value="1"/>
</dbReference>
<proteinExistence type="predicted"/>
<keyword evidence="2 5" id="KW-0812">Transmembrane</keyword>
<comment type="subcellular location">
    <subcellularLocation>
        <location evidence="1">Membrane</location>
        <topology evidence="1">Multi-pass membrane protein</topology>
    </subcellularLocation>
</comment>
<evidence type="ECO:0000256" key="5">
    <source>
        <dbReference type="SAM" id="Phobius"/>
    </source>
</evidence>
<sequence length="346" mass="38446">LLIGIVSVLVENAMRILIWSPSTDISLYWFYPTAVITGLMGDFFLTMSCVNAYVADRFDDKKTLSTRMIIVSIMFSLGAFIASQSTKAILNGISSTALLVIVEGLLLATLIAGVLILSQSRPKKDIHSIEEPQEEREVERLALIALAKNHTELFSAGCLELTKLSFYSIYESLKIFVIPREGHRRLFLYLTFGANFLDQLSFGEEKSLIGTYTLLSPFNWTKDEYANYKSLRPIVREFGTVKTLQASWLIYASLAPGSLHGLLNPLTYTFMTCIVQQNEIGKAFAISSIAQKLAGFAQTAILQNIYIATLSWYQGFVWLVMGGICVVAVGLYGFVHVVAKREKIGS</sequence>
<dbReference type="PANTHER" id="PTHR23507:SF11">
    <property type="entry name" value="SOLUTE CARRIER FAMILY RELATED"/>
    <property type="match status" value="1"/>
</dbReference>
<evidence type="ECO:0000256" key="3">
    <source>
        <dbReference type="ARBA" id="ARBA00022989"/>
    </source>
</evidence>
<reference evidence="6" key="1">
    <citation type="submission" date="2017-02" db="UniProtKB">
        <authorList>
            <consortium name="WormBaseParasite"/>
        </authorList>
    </citation>
    <scope>IDENTIFICATION</scope>
</reference>
<dbReference type="PANTHER" id="PTHR23507">
    <property type="entry name" value="ZGC:174356"/>
    <property type="match status" value="1"/>
</dbReference>
<feature type="transmembrane region" description="Helical" evidence="5">
    <location>
        <begin position="29"/>
        <end position="54"/>
    </location>
</feature>
<feature type="transmembrane region" description="Helical" evidence="5">
    <location>
        <begin position="66"/>
        <end position="85"/>
    </location>
</feature>
<keyword evidence="4 5" id="KW-0472">Membrane</keyword>
<evidence type="ECO:0000256" key="1">
    <source>
        <dbReference type="ARBA" id="ARBA00004141"/>
    </source>
</evidence>
<accession>A0A0N4WIF2</accession>
<dbReference type="InterPro" id="IPR036259">
    <property type="entry name" value="MFS_trans_sf"/>
</dbReference>
<dbReference type="AlphaFoldDB" id="A0A0N4WIF2"/>
<name>A0A0N4WIF2_HAEPC</name>
<dbReference type="OMA" id="WDNYYEY"/>
<dbReference type="Gene3D" id="1.20.1250.20">
    <property type="entry name" value="MFS general substrate transporter like domains"/>
    <property type="match status" value="1"/>
</dbReference>
<evidence type="ECO:0000313" key="6">
    <source>
        <dbReference type="WBParaSite" id="HPLM_0001073301-mRNA-1"/>
    </source>
</evidence>